<comment type="caution">
    <text evidence="1">The sequence shown here is derived from an EMBL/GenBank/DDBJ whole genome shotgun (WGS) entry which is preliminary data.</text>
</comment>
<dbReference type="Proteomes" id="UP000070175">
    <property type="component" value="Unassembled WGS sequence"/>
</dbReference>
<reference evidence="1 2" key="1">
    <citation type="journal article" date="2016" name="Sci. Rep.">
        <title>Metabolic traits of an uncultured archaeal lineage -MSBL1- from brine pools of the Red Sea.</title>
        <authorList>
            <person name="Mwirichia R."/>
            <person name="Alam I."/>
            <person name="Rashid M."/>
            <person name="Vinu M."/>
            <person name="Ba-Alawi W."/>
            <person name="Anthony Kamau A."/>
            <person name="Kamanda Ngugi D."/>
            <person name="Goker M."/>
            <person name="Klenk H.P."/>
            <person name="Bajic V."/>
            <person name="Stingl U."/>
        </authorList>
    </citation>
    <scope>NUCLEOTIDE SEQUENCE [LARGE SCALE GENOMIC DNA]</scope>
    <source>
        <strain evidence="1">SCGC-AAA382N08</strain>
    </source>
</reference>
<organism evidence="1 2">
    <name type="scientific">candidate division MSBL1 archaeon SCGC-AAA382N08</name>
    <dbReference type="NCBI Taxonomy" id="1698285"/>
    <lineage>
        <taxon>Archaea</taxon>
        <taxon>Methanobacteriati</taxon>
        <taxon>Methanobacteriota</taxon>
        <taxon>candidate division MSBL1</taxon>
    </lineage>
</organism>
<gene>
    <name evidence="1" type="ORF">AKJ56_01505</name>
</gene>
<proteinExistence type="predicted"/>
<dbReference type="EMBL" id="LHYJ01000018">
    <property type="protein sequence ID" value="KXB08342.1"/>
    <property type="molecule type" value="Genomic_DNA"/>
</dbReference>
<sequence>MAKDNYFEFKKLSINHFEGINSKVGDNISKAAELSHAENIRSNTIGFLEKRKGSKLLGNTLTSPTNYGLYYFDNNNSSSTGLFRITDVSGTISIYYLNDTDTWTSLADTDASGLSAAEASFTIAENNLFIANGTDSNRYIKSDGTTVVTSADSTGHLYNSPVANKISYYKDRLYLADYTVSGVGYPTSIMRSSYPLGIMALVNNDVTAPADNDEIKITETKYVYVSDTLDVYRGSNKVATINIDEKGEDYIKLNGAPTFETGFSDILSADEIWPTGSHDGEKIFRWATSVDTGIEGMFYDSFKLTGGDGSPITLLEPVAKTLLIANKNNLAFWNGNNLQTLDVGIGCVSKKGYTKTFGSLFFLHYTGIYAITSESPEIKSSKVDEYIEGATTAGLEGAVMGSENKSIFCYIGDVTLYNDDNSINKQLSDVVLEYNIQQQNWFVHTDIPVKDFVVDGSTNKLQYINKTDGHVYTLLSGSVDKEGVDNEEIPCNLTTSNIYFTDNFETICYPREIIVEIKSGHNIKCFMSLDDREFRPLEGTLRKGCNILNVGEVENEYLRGRKMKISLREMSGSPFKVSKMSVMYSTSGERENHTT</sequence>
<dbReference type="PATRIC" id="fig|1698285.3.peg.187"/>
<name>A0A133VPI3_9EURY</name>
<keyword evidence="2" id="KW-1185">Reference proteome</keyword>
<evidence type="ECO:0000313" key="2">
    <source>
        <dbReference type="Proteomes" id="UP000070175"/>
    </source>
</evidence>
<dbReference type="AlphaFoldDB" id="A0A133VPI3"/>
<evidence type="ECO:0000313" key="1">
    <source>
        <dbReference type="EMBL" id="KXB08342.1"/>
    </source>
</evidence>
<accession>A0A133VPI3</accession>
<protein>
    <submittedName>
        <fullName evidence="1">Uncharacterized protein</fullName>
    </submittedName>
</protein>